<dbReference type="GO" id="GO:0005975">
    <property type="term" value="P:carbohydrate metabolic process"/>
    <property type="evidence" value="ECO:0007669"/>
    <property type="project" value="InterPro"/>
</dbReference>
<feature type="compositionally biased region" description="Pro residues" evidence="5">
    <location>
        <begin position="58"/>
        <end position="69"/>
    </location>
</feature>
<feature type="region of interest" description="Disordered" evidence="5">
    <location>
        <begin position="58"/>
        <end position="88"/>
    </location>
</feature>
<feature type="domain" description="Glycoside hydrolase family 31 TIM barrel" evidence="6">
    <location>
        <begin position="253"/>
        <end position="609"/>
    </location>
</feature>
<feature type="domain" description="Glycosyl hydrolase family 31 C-terminal" evidence="8">
    <location>
        <begin position="619"/>
        <end position="713"/>
    </location>
</feature>
<evidence type="ECO:0000256" key="1">
    <source>
        <dbReference type="ARBA" id="ARBA00001657"/>
    </source>
</evidence>
<evidence type="ECO:0000256" key="2">
    <source>
        <dbReference type="ARBA" id="ARBA00007806"/>
    </source>
</evidence>
<keyword evidence="10" id="KW-1185">Reference proteome</keyword>
<sequence>MPIQEYVPQAYQVSDPQENNGTASVHLRSSELEEPVEWTFEAIKPGLFRTTFVSASHPLPPFPNTPRQPPSASTGVKSEASGEKTRTFSNDQIQAKVDWSDVPRVTLGYIGQEPLYEDLPCRAYAFDGPGIAHYTRYQRGSLHVGLGEKAAPMDLSNRTFSISATDCFGYDVQRSDPMYKHIPLLIRVTPDGVVATLSTSHAMGKYSVGGEMDGMQGFYKVYRQDYGGLEQYTLIGKTLQDVITLYAELVGFPILVPRWAYGYLGGGYKYGMLEDPPAHEALREFCEKLEEHNIPCSGFQMSSGYHVHKGEKAREVFNWNKRKFPEPEKFCSFMHSRGVRLLANVKPYVLATHRDYKTLAANGGLFKDPKSGETATCRLWSSGGGTSAVGGYLDFTSEAAWKFWYDGIKQLRKEGMNAIWNDNNEYTIPNDGWEMSLSQPGLRKAFAETQEKRKDVGLWGRAMQTELMGKCSHDALVEEAPQERPFILTRSATPGTMKYAGSSWSGDNVTSWEGMRGANAVSLTAGMCLIQCYGHDIGGFEGPQPSPELLVRWVQLGCHSPRFAINCFKTSKGNTEVGEVIEPWMYPEVIPQLRSAIRRRYEMIPYLYAQMLHSHFTATPPQRWVGWGYENDPEIWTKLLKDGETQYWLGDSLLIGGVYEPGVDKASVYLPKKSNADPGFLNTNAPYQFLPAGQWATISSPWKQSIPILAKVGGAVYVGKDHQVAAPGDTVNPGGLPADDWRGVEIFPPPEEYADGKTEFQNSWMEDDGISPGPAKVAKFDIAYKASQSEVTVSFTTDCSAFTPPWVSHGISIILPMGDNRPVVSAKGGQKVEERRVDARGRRRFHLMAQGR</sequence>
<dbReference type="EC" id="3.2.1.20" evidence="3"/>
<keyword evidence="4" id="KW-0326">Glycosidase</keyword>
<feature type="domain" description="Glycoside hydrolase family 31 N-terminal" evidence="7">
    <location>
        <begin position="121"/>
        <end position="192"/>
    </location>
</feature>
<dbReference type="Pfam" id="PF01055">
    <property type="entry name" value="Glyco_hydro_31_2nd"/>
    <property type="match status" value="1"/>
</dbReference>
<dbReference type="PANTHER" id="PTHR22762:SF165">
    <property type="entry name" value="PUTATIVE (AFU_ORTHOLOGUE AFUA_1G06560)-RELATED"/>
    <property type="match status" value="1"/>
</dbReference>
<evidence type="ECO:0000259" key="8">
    <source>
        <dbReference type="Pfam" id="PF21365"/>
    </source>
</evidence>
<reference evidence="9 10" key="1">
    <citation type="submission" date="2017-01" db="EMBL/GenBank/DDBJ databases">
        <title>The recent genome duplication of the halophilic yeast Hortaea werneckii: insights from long-read sequencing.</title>
        <authorList>
            <person name="Sinha S."/>
            <person name="Flibotte S."/>
            <person name="Neira M."/>
            <person name="Lenassi M."/>
            <person name="Gostincar C."/>
            <person name="Stajich J.E."/>
            <person name="Nislow C.E."/>
        </authorList>
    </citation>
    <scope>NUCLEOTIDE SEQUENCE [LARGE SCALE GENOMIC DNA]</scope>
    <source>
        <strain evidence="9 10">EXF-2000</strain>
    </source>
</reference>
<dbReference type="CDD" id="cd14752">
    <property type="entry name" value="GH31_N"/>
    <property type="match status" value="1"/>
</dbReference>
<evidence type="ECO:0000256" key="3">
    <source>
        <dbReference type="ARBA" id="ARBA00012741"/>
    </source>
</evidence>
<dbReference type="Proteomes" id="UP000194280">
    <property type="component" value="Unassembled WGS sequence"/>
</dbReference>
<organism evidence="9 10">
    <name type="scientific">Hortaea werneckii EXF-2000</name>
    <dbReference type="NCBI Taxonomy" id="1157616"/>
    <lineage>
        <taxon>Eukaryota</taxon>
        <taxon>Fungi</taxon>
        <taxon>Dikarya</taxon>
        <taxon>Ascomycota</taxon>
        <taxon>Pezizomycotina</taxon>
        <taxon>Dothideomycetes</taxon>
        <taxon>Dothideomycetidae</taxon>
        <taxon>Mycosphaerellales</taxon>
        <taxon>Teratosphaeriaceae</taxon>
        <taxon>Hortaea</taxon>
    </lineage>
</organism>
<dbReference type="OrthoDB" id="1334205at2759"/>
<dbReference type="Pfam" id="PF21365">
    <property type="entry name" value="Glyco_hydro_31_3rd"/>
    <property type="match status" value="1"/>
</dbReference>
<dbReference type="InterPro" id="IPR011013">
    <property type="entry name" value="Gal_mutarotase_sf_dom"/>
</dbReference>
<evidence type="ECO:0000259" key="6">
    <source>
        <dbReference type="Pfam" id="PF01055"/>
    </source>
</evidence>
<evidence type="ECO:0000313" key="10">
    <source>
        <dbReference type="Proteomes" id="UP000194280"/>
    </source>
</evidence>
<keyword evidence="4" id="KW-0378">Hydrolase</keyword>
<dbReference type="EMBL" id="MUNK01000008">
    <property type="protein sequence ID" value="OTA38782.1"/>
    <property type="molecule type" value="Genomic_DNA"/>
</dbReference>
<dbReference type="InterPro" id="IPR000322">
    <property type="entry name" value="Glyco_hydro_31_TIM"/>
</dbReference>
<accession>A0A1Z5TRX7</accession>
<dbReference type="AlphaFoldDB" id="A0A1Z5TRX7"/>
<comment type="catalytic activity">
    <reaction evidence="1">
        <text>Hydrolysis of terminal, non-reducing (1-&gt;4)-linked alpha-D-glucose residues with release of alpha-D-glucose.</text>
        <dbReference type="EC" id="3.2.1.20"/>
    </reaction>
</comment>
<gene>
    <name evidence="9" type="ORF">BTJ68_01237</name>
</gene>
<dbReference type="Pfam" id="PF13802">
    <property type="entry name" value="Gal_mutarotas_2"/>
    <property type="match status" value="1"/>
</dbReference>
<dbReference type="GO" id="GO:0030246">
    <property type="term" value="F:carbohydrate binding"/>
    <property type="evidence" value="ECO:0007669"/>
    <property type="project" value="InterPro"/>
</dbReference>
<dbReference type="Gene3D" id="3.20.20.80">
    <property type="entry name" value="Glycosidases"/>
    <property type="match status" value="1"/>
</dbReference>
<evidence type="ECO:0000256" key="4">
    <source>
        <dbReference type="RuleBase" id="RU361185"/>
    </source>
</evidence>
<comment type="similarity">
    <text evidence="2 4">Belongs to the glycosyl hydrolase 31 family.</text>
</comment>
<dbReference type="GO" id="GO:0004558">
    <property type="term" value="F:alpha-1,4-glucosidase activity"/>
    <property type="evidence" value="ECO:0007669"/>
    <property type="project" value="UniProtKB-EC"/>
</dbReference>
<dbReference type="Gene3D" id="2.60.40.1760">
    <property type="entry name" value="glycosyl hydrolase (family 31)"/>
    <property type="match status" value="1"/>
</dbReference>
<dbReference type="SUPFAM" id="SSF51445">
    <property type="entry name" value="(Trans)glycosidases"/>
    <property type="match status" value="1"/>
</dbReference>
<dbReference type="InterPro" id="IPR017853">
    <property type="entry name" value="GH"/>
</dbReference>
<dbReference type="STRING" id="1157616.A0A1Z5TRX7"/>
<name>A0A1Z5TRX7_HORWE</name>
<dbReference type="InterPro" id="IPR048395">
    <property type="entry name" value="Glyco_hydro_31_C"/>
</dbReference>
<dbReference type="InParanoid" id="A0A1Z5TRX7"/>
<dbReference type="SUPFAM" id="SSF74650">
    <property type="entry name" value="Galactose mutarotase-like"/>
    <property type="match status" value="1"/>
</dbReference>
<dbReference type="VEuPathDB" id="FungiDB:BTJ68_01237"/>
<dbReference type="InterPro" id="IPR025887">
    <property type="entry name" value="Glyco_hydro_31_N_dom"/>
</dbReference>
<proteinExistence type="inferred from homology"/>
<dbReference type="PANTHER" id="PTHR22762">
    <property type="entry name" value="ALPHA-GLUCOSIDASE"/>
    <property type="match status" value="1"/>
</dbReference>
<evidence type="ECO:0000259" key="7">
    <source>
        <dbReference type="Pfam" id="PF13802"/>
    </source>
</evidence>
<evidence type="ECO:0000256" key="5">
    <source>
        <dbReference type="SAM" id="MobiDB-lite"/>
    </source>
</evidence>
<protein>
    <recommendedName>
        <fullName evidence="3">alpha-glucosidase</fullName>
        <ecNumber evidence="3">3.2.1.20</ecNumber>
    </recommendedName>
</protein>
<comment type="caution">
    <text evidence="9">The sequence shown here is derived from an EMBL/GenBank/DDBJ whole genome shotgun (WGS) entry which is preliminary data.</text>
</comment>
<evidence type="ECO:0000313" key="9">
    <source>
        <dbReference type="EMBL" id="OTA38782.1"/>
    </source>
</evidence>